<reference evidence="2" key="1">
    <citation type="submission" date="2021-01" db="EMBL/GenBank/DDBJ databases">
        <authorList>
            <person name="Corre E."/>
            <person name="Pelletier E."/>
            <person name="Niang G."/>
            <person name="Scheremetjew M."/>
            <person name="Finn R."/>
            <person name="Kale V."/>
            <person name="Holt S."/>
            <person name="Cochrane G."/>
            <person name="Meng A."/>
            <person name="Brown T."/>
            <person name="Cohen L."/>
        </authorList>
    </citation>
    <scope>NUCLEOTIDE SEQUENCE</scope>
    <source>
        <strain evidence="2">RCC733</strain>
    </source>
</reference>
<feature type="domain" description="Coenzyme Q-binding protein COQ10 START" evidence="1">
    <location>
        <begin position="27"/>
        <end position="161"/>
    </location>
</feature>
<proteinExistence type="predicted"/>
<dbReference type="Gene3D" id="3.30.530.20">
    <property type="match status" value="1"/>
</dbReference>
<dbReference type="AlphaFoldDB" id="A0A7S2F4C8"/>
<name>A0A7S2F4C8_9CHLO</name>
<dbReference type="InterPro" id="IPR005031">
    <property type="entry name" value="COQ10_START"/>
</dbReference>
<dbReference type="Pfam" id="PF03364">
    <property type="entry name" value="Polyketide_cyc"/>
    <property type="match status" value="1"/>
</dbReference>
<evidence type="ECO:0000259" key="1">
    <source>
        <dbReference type="Pfam" id="PF03364"/>
    </source>
</evidence>
<protein>
    <recommendedName>
        <fullName evidence="1">Coenzyme Q-binding protein COQ10 START domain-containing protein</fullName>
    </recommendedName>
</protein>
<gene>
    <name evidence="2" type="ORF">PPRO1471_LOCUS2734</name>
</gene>
<dbReference type="EMBL" id="HBGR01004085">
    <property type="protein sequence ID" value="CAD9373474.1"/>
    <property type="molecule type" value="Transcribed_RNA"/>
</dbReference>
<evidence type="ECO:0000313" key="2">
    <source>
        <dbReference type="EMBL" id="CAD9373474.1"/>
    </source>
</evidence>
<accession>A0A7S2F4C8</accession>
<organism evidence="2">
    <name type="scientific">Pycnococcus provasolii</name>
    <dbReference type="NCBI Taxonomy" id="41880"/>
    <lineage>
        <taxon>Eukaryota</taxon>
        <taxon>Viridiplantae</taxon>
        <taxon>Chlorophyta</taxon>
        <taxon>Pseudoscourfieldiophyceae</taxon>
        <taxon>Pseudoscourfieldiales</taxon>
        <taxon>Pycnococcaceae</taxon>
        <taxon>Pycnococcus</taxon>
    </lineage>
</organism>
<dbReference type="InterPro" id="IPR023393">
    <property type="entry name" value="START-like_dom_sf"/>
</dbReference>
<sequence length="198" mass="21931">MVLGMNAIKKTLTSSTFFEASASTDWMNVPPSKVFEVVADAGPNAASVFKSLVVRSHLAIDEDDGSRVVTMAIRAPMGLGVRESRMRQSLCFETTSVRVALHEDDKGMLFRDLTGHWVIESCEMGRRSRVHLTQKMQPGFPIPRLGVGSIVRHTGNKVLAAQCNTMVRDLETWAEKQHNAEKYHEQILAAYLDSTVGI</sequence>
<dbReference type="SUPFAM" id="SSF55961">
    <property type="entry name" value="Bet v1-like"/>
    <property type="match status" value="1"/>
</dbReference>